<feature type="domain" description="Serine aminopeptidase S33" evidence="1">
    <location>
        <begin position="39"/>
        <end position="283"/>
    </location>
</feature>
<organism evidence="2 3">
    <name type="scientific">Debaryomyces hansenii (strain ATCC 36239 / CBS 767 / BCRC 21394 / JCM 1990 / NBRC 0083 / IGC 2968)</name>
    <name type="common">Yeast</name>
    <name type="synonym">Torulaspora hansenii</name>
    <dbReference type="NCBI Taxonomy" id="284592"/>
    <lineage>
        <taxon>Eukaryota</taxon>
        <taxon>Fungi</taxon>
        <taxon>Dikarya</taxon>
        <taxon>Ascomycota</taxon>
        <taxon>Saccharomycotina</taxon>
        <taxon>Pichiomycetes</taxon>
        <taxon>Debaryomycetaceae</taxon>
        <taxon>Debaryomyces</taxon>
    </lineage>
</organism>
<dbReference type="PANTHER" id="PTHR11614">
    <property type="entry name" value="PHOSPHOLIPASE-RELATED"/>
    <property type="match status" value="1"/>
</dbReference>
<sequence>MAIEIPYKTENEPEVGFIEFDKANFKTVTWKAPESVPYKGRIVYVHGFSEHATIYTEYFDKLSQKGYDIFFFDQRGAGETSPGDQVGKTDEAHTFNDLDFMIKHNLEFKKDPSEKFFLMGHSMGGAIVLNYAIKGKYREHIKGVVSCAPLVLLHPKTQPNFVVRALSPLINKLVPNLKIDSKLNYDYITSNEGWKNYIMHHDTKLIGTARQFFDMFARGEALTKPEFVCKFNPETSLLVIHGTNDNINWIEGTKKFYNLVDDKIDKSFFKIKDGRHSLFIENEIIFKDVFDKVLTFLNNH</sequence>
<dbReference type="OMA" id="RQFNDMF"/>
<dbReference type="GO" id="GO:0016020">
    <property type="term" value="C:membrane"/>
    <property type="evidence" value="ECO:0007669"/>
    <property type="project" value="EnsemblFungi"/>
</dbReference>
<dbReference type="GO" id="GO:0047372">
    <property type="term" value="F:monoacylglycerol lipase activity"/>
    <property type="evidence" value="ECO:0007669"/>
    <property type="project" value="EnsemblFungi"/>
</dbReference>
<dbReference type="FunCoup" id="Q6BVG8">
    <property type="interactions" value="424"/>
</dbReference>
<dbReference type="InterPro" id="IPR029058">
    <property type="entry name" value="AB_hydrolase_fold"/>
</dbReference>
<dbReference type="InterPro" id="IPR000073">
    <property type="entry name" value="AB_hydrolase_1"/>
</dbReference>
<gene>
    <name evidence="2" type="ordered locus">DEHA2C02794g</name>
</gene>
<proteinExistence type="predicted"/>
<evidence type="ECO:0000313" key="2">
    <source>
        <dbReference type="EMBL" id="CAG85841.2"/>
    </source>
</evidence>
<dbReference type="PRINTS" id="PR00111">
    <property type="entry name" value="ABHYDROLASE"/>
</dbReference>
<dbReference type="ESTHER" id="debha-q6bvg8">
    <property type="family name" value="Monoglyceridelipase_lysophospholip"/>
</dbReference>
<accession>Q6BVG8</accession>
<dbReference type="HOGENOM" id="CLU_026209_5_0_1"/>
<dbReference type="AlphaFoldDB" id="Q6BVG8"/>
<dbReference type="InParanoid" id="Q6BVG8"/>
<dbReference type="STRING" id="284592.Q6BVG8"/>
<dbReference type="Gene3D" id="3.40.50.1820">
    <property type="entry name" value="alpha/beta hydrolase"/>
    <property type="match status" value="1"/>
</dbReference>
<evidence type="ECO:0000313" key="3">
    <source>
        <dbReference type="Proteomes" id="UP000000599"/>
    </source>
</evidence>
<dbReference type="VEuPathDB" id="FungiDB:DEHA2C02794g"/>
<reference evidence="2 3" key="1">
    <citation type="journal article" date="2004" name="Nature">
        <title>Genome evolution in yeasts.</title>
        <authorList>
            <consortium name="Genolevures"/>
            <person name="Dujon B."/>
            <person name="Sherman D."/>
            <person name="Fischer G."/>
            <person name="Durrens P."/>
            <person name="Casaregola S."/>
            <person name="Lafontaine I."/>
            <person name="de Montigny J."/>
            <person name="Marck C."/>
            <person name="Neuveglise C."/>
            <person name="Talla E."/>
            <person name="Goffard N."/>
            <person name="Frangeul L."/>
            <person name="Aigle M."/>
            <person name="Anthouard V."/>
            <person name="Babour A."/>
            <person name="Barbe V."/>
            <person name="Barnay S."/>
            <person name="Blanchin S."/>
            <person name="Beckerich J.M."/>
            <person name="Beyne E."/>
            <person name="Bleykasten C."/>
            <person name="Boisrame A."/>
            <person name="Boyer J."/>
            <person name="Cattolico L."/>
            <person name="Confanioleri F."/>
            <person name="de Daruvar A."/>
            <person name="Despons L."/>
            <person name="Fabre E."/>
            <person name="Fairhead C."/>
            <person name="Ferry-Dumazet H."/>
            <person name="Groppi A."/>
            <person name="Hantraye F."/>
            <person name="Hennequin C."/>
            <person name="Jauniaux N."/>
            <person name="Joyet P."/>
            <person name="Kachouri R."/>
            <person name="Kerrest A."/>
            <person name="Koszul R."/>
            <person name="Lemaire M."/>
            <person name="Lesur I."/>
            <person name="Ma L."/>
            <person name="Muller H."/>
            <person name="Nicaud J.M."/>
            <person name="Nikolski M."/>
            <person name="Oztas S."/>
            <person name="Ozier-Kalogeropoulos O."/>
            <person name="Pellenz S."/>
            <person name="Potier S."/>
            <person name="Richard G.F."/>
            <person name="Straub M.L."/>
            <person name="Suleau A."/>
            <person name="Swennene D."/>
            <person name="Tekaia F."/>
            <person name="Wesolowski-Louvel M."/>
            <person name="Westhof E."/>
            <person name="Wirth B."/>
            <person name="Zeniou-Meyer M."/>
            <person name="Zivanovic I."/>
            <person name="Bolotin-Fukuhara M."/>
            <person name="Thierry A."/>
            <person name="Bouchier C."/>
            <person name="Caudron B."/>
            <person name="Scarpelli C."/>
            <person name="Gaillardin C."/>
            <person name="Weissenbach J."/>
            <person name="Wincker P."/>
            <person name="Souciet J.L."/>
        </authorList>
    </citation>
    <scope>NUCLEOTIDE SEQUENCE [LARGE SCALE GENOMIC DNA]</scope>
    <source>
        <strain evidence="3">ATCC 36239 / CBS 767 / BCRC 21394 / JCM 1990 / NBRC 0083 / IGC 2968</strain>
    </source>
</reference>
<dbReference type="GeneID" id="2900582"/>
<dbReference type="InterPro" id="IPR022742">
    <property type="entry name" value="Hydrolase_4"/>
</dbReference>
<dbReference type="Proteomes" id="UP000000599">
    <property type="component" value="Chromosome C"/>
</dbReference>
<dbReference type="GO" id="GO:0005811">
    <property type="term" value="C:lipid droplet"/>
    <property type="evidence" value="ECO:0007669"/>
    <property type="project" value="EnsemblFungi"/>
</dbReference>
<keyword evidence="3" id="KW-1185">Reference proteome</keyword>
<dbReference type="EMBL" id="CR382135">
    <property type="protein sequence ID" value="CAG85841.2"/>
    <property type="molecule type" value="Genomic_DNA"/>
</dbReference>
<dbReference type="InterPro" id="IPR051044">
    <property type="entry name" value="MAG_DAG_Lipase"/>
</dbReference>
<evidence type="ECO:0000259" key="1">
    <source>
        <dbReference type="Pfam" id="PF12146"/>
    </source>
</evidence>
<dbReference type="GO" id="GO:0006641">
    <property type="term" value="P:triglyceride metabolic process"/>
    <property type="evidence" value="ECO:0007669"/>
    <property type="project" value="EnsemblFungi"/>
</dbReference>
<dbReference type="SUPFAM" id="SSF53474">
    <property type="entry name" value="alpha/beta-Hydrolases"/>
    <property type="match status" value="1"/>
</dbReference>
<dbReference type="Pfam" id="PF12146">
    <property type="entry name" value="Hydrolase_4"/>
    <property type="match status" value="1"/>
</dbReference>
<name>Q6BVG8_DEBHA</name>
<protein>
    <submittedName>
        <fullName evidence="2">DEHA2C02794p</fullName>
    </submittedName>
</protein>
<dbReference type="OrthoDB" id="10249433at2759"/>
<dbReference type="eggNOG" id="KOG1455">
    <property type="taxonomic scope" value="Eukaryota"/>
</dbReference>
<dbReference type="RefSeq" id="XP_457801.2">
    <property type="nucleotide sequence ID" value="XM_457801.1"/>
</dbReference>
<dbReference type="KEGG" id="dha:DEHA2C02794g"/>